<proteinExistence type="predicted"/>
<dbReference type="InParanoid" id="G9MQQ4"/>
<gene>
    <name evidence="3" type="ORF">TRIVIDRAFT_221367</name>
</gene>
<dbReference type="InterPro" id="IPR058925">
    <property type="entry name" value="zf-C2H2_AcuF"/>
</dbReference>
<feature type="region of interest" description="Disordered" evidence="1">
    <location>
        <begin position="617"/>
        <end position="643"/>
    </location>
</feature>
<comment type="caution">
    <text evidence="3">The sequence shown here is derived from an EMBL/GenBank/DDBJ whole genome shotgun (WGS) entry which is preliminary data.</text>
</comment>
<protein>
    <recommendedName>
        <fullName evidence="2">Oxidoreductase acuF-like C2H2 type zinc-finger domain-containing protein</fullName>
    </recommendedName>
</protein>
<sequence>MSSPQFIAPMMEDGSIADLAERARQLLVCCQEITDEESRFLAGEQLARLNAWVSNHGVFKAQHASLDYKLRTSPLRYGMAGSLKIVCGHVLAILKGSPEVSGEEYRGIFAAPRSNVLTIARNLLSKSTSDESMRVKKLELVEDMITRINQLSLGAQREMYGNGLKEIPELLYFDTQDAILPERRDNGANMEPPVDDLHSDIGSEFEDFVRQALKYRCPLFSSRNEEDLDDEQKGYRLTLLERCSSIISIRRRELEYFRSHQNKLHSVYKNPKINHTHILSDSPSNHAWKETFVSESIMTNFEPPLASSAISSSAVVEADEGFGGGRLLDVPPPPKLVGGEKEKSCPYCYLMLPAKTFSVRENAKHWERHLMEDLRPWKRHLSQPHYRGWQCSSHAKHANSCATDEAPFRFSTVEEVQKHNKAVHANYYLLSAEEIFKGGQLVALPQWCFICLESLPQPDELLRHMADHFKSLSLLALPWRDRVASLSDKCSNNEDDERAASLDETEEPAMGLTEKFKKQRFASMLLAINNIPIAHQDRLEKWAYDCRWREDATTGIRETVIKNTFARETGIKNTTVKSTVANDTVNKATVAVKDIAVKATDVIGAFARERESSKSLPYKGQLLKAPSPERESPKTPSSKIQSLKTQLSMMKPLMVQSSKAQRSEIQSPKVQSPITRSPKSQSPYRNSHEYIHAQSSPTPRARSLCHGSALASGFRW</sequence>
<dbReference type="GeneID" id="25791549"/>
<dbReference type="OrthoDB" id="20872at2759"/>
<dbReference type="AlphaFoldDB" id="G9MQQ4"/>
<feature type="region of interest" description="Disordered" evidence="1">
    <location>
        <begin position="655"/>
        <end position="704"/>
    </location>
</feature>
<feature type="compositionally biased region" description="Polar residues" evidence="1">
    <location>
        <begin position="634"/>
        <end position="643"/>
    </location>
</feature>
<dbReference type="HOGENOM" id="CLU_385895_0_0_1"/>
<dbReference type="STRING" id="413071.G9MQQ4"/>
<dbReference type="Proteomes" id="UP000007115">
    <property type="component" value="Unassembled WGS sequence"/>
</dbReference>
<dbReference type="VEuPathDB" id="FungiDB:TRIVIDRAFT_221367"/>
<accession>G9MQQ4</accession>
<keyword evidence="4" id="KW-1185">Reference proteome</keyword>
<evidence type="ECO:0000313" key="4">
    <source>
        <dbReference type="Proteomes" id="UP000007115"/>
    </source>
</evidence>
<evidence type="ECO:0000259" key="2">
    <source>
        <dbReference type="Pfam" id="PF26082"/>
    </source>
</evidence>
<dbReference type="EMBL" id="ABDF02000005">
    <property type="protein sequence ID" value="EHK24121.1"/>
    <property type="molecule type" value="Genomic_DNA"/>
</dbReference>
<dbReference type="Pfam" id="PF26082">
    <property type="entry name" value="zf-C2H2_AcuF"/>
    <property type="match status" value="1"/>
</dbReference>
<dbReference type="RefSeq" id="XP_013958318.1">
    <property type="nucleotide sequence ID" value="XM_014102843.1"/>
</dbReference>
<feature type="compositionally biased region" description="Polar residues" evidence="1">
    <location>
        <begin position="655"/>
        <end position="685"/>
    </location>
</feature>
<organism evidence="3 4">
    <name type="scientific">Hypocrea virens (strain Gv29-8 / FGSC 10586)</name>
    <name type="common">Gliocladium virens</name>
    <name type="synonym">Trichoderma virens</name>
    <dbReference type="NCBI Taxonomy" id="413071"/>
    <lineage>
        <taxon>Eukaryota</taxon>
        <taxon>Fungi</taxon>
        <taxon>Dikarya</taxon>
        <taxon>Ascomycota</taxon>
        <taxon>Pezizomycotina</taxon>
        <taxon>Sordariomycetes</taxon>
        <taxon>Hypocreomycetidae</taxon>
        <taxon>Hypocreales</taxon>
        <taxon>Hypocreaceae</taxon>
        <taxon>Trichoderma</taxon>
    </lineage>
</organism>
<reference evidence="3 4" key="1">
    <citation type="journal article" date="2011" name="Genome Biol.">
        <title>Comparative genome sequence analysis underscores mycoparasitism as the ancestral life style of Trichoderma.</title>
        <authorList>
            <person name="Kubicek C.P."/>
            <person name="Herrera-Estrella A."/>
            <person name="Seidl-Seiboth V."/>
            <person name="Martinez D.A."/>
            <person name="Druzhinina I.S."/>
            <person name="Thon M."/>
            <person name="Zeilinger S."/>
            <person name="Casas-Flores S."/>
            <person name="Horwitz B.A."/>
            <person name="Mukherjee P.K."/>
            <person name="Mukherjee M."/>
            <person name="Kredics L."/>
            <person name="Alcaraz L.D."/>
            <person name="Aerts A."/>
            <person name="Antal Z."/>
            <person name="Atanasova L."/>
            <person name="Cervantes-Badillo M.G."/>
            <person name="Challacombe J."/>
            <person name="Chertkov O."/>
            <person name="McCluskey K."/>
            <person name="Coulpier F."/>
            <person name="Deshpande N."/>
            <person name="von Doehren H."/>
            <person name="Ebbole D.J."/>
            <person name="Esquivel-Naranjo E.U."/>
            <person name="Fekete E."/>
            <person name="Flipphi M."/>
            <person name="Glaser F."/>
            <person name="Gomez-Rodriguez E.Y."/>
            <person name="Gruber S."/>
            <person name="Han C."/>
            <person name="Henrissat B."/>
            <person name="Hermosa R."/>
            <person name="Hernandez-Onate M."/>
            <person name="Karaffa L."/>
            <person name="Kosti I."/>
            <person name="Le Crom S."/>
            <person name="Lindquist E."/>
            <person name="Lucas S."/>
            <person name="Luebeck M."/>
            <person name="Luebeck P.S."/>
            <person name="Margeot A."/>
            <person name="Metz B."/>
            <person name="Misra M."/>
            <person name="Nevalainen H."/>
            <person name="Omann M."/>
            <person name="Packer N."/>
            <person name="Perrone G."/>
            <person name="Uresti-Rivera E.E."/>
            <person name="Salamov A."/>
            <person name="Schmoll M."/>
            <person name="Seiboth B."/>
            <person name="Shapiro H."/>
            <person name="Sukno S."/>
            <person name="Tamayo-Ramos J.A."/>
            <person name="Tisch D."/>
            <person name="Wiest A."/>
            <person name="Wilkinson H.H."/>
            <person name="Zhang M."/>
            <person name="Coutinho P.M."/>
            <person name="Kenerley C.M."/>
            <person name="Monte E."/>
            <person name="Baker S.E."/>
            <person name="Grigoriev I.V."/>
        </authorList>
    </citation>
    <scope>NUCLEOTIDE SEQUENCE [LARGE SCALE GENOMIC DNA]</scope>
    <source>
        <strain evidence="4">Gv29-8 / FGSC 10586</strain>
    </source>
</reference>
<evidence type="ECO:0000313" key="3">
    <source>
        <dbReference type="EMBL" id="EHK24121.1"/>
    </source>
</evidence>
<feature type="domain" description="Oxidoreductase acuF-like C2H2 type zinc-finger" evidence="2">
    <location>
        <begin position="345"/>
        <end position="374"/>
    </location>
</feature>
<evidence type="ECO:0000256" key="1">
    <source>
        <dbReference type="SAM" id="MobiDB-lite"/>
    </source>
</evidence>
<name>G9MQQ4_HYPVG</name>